<organism evidence="4 5">
    <name type="scientific">Flavivirga aquimarina</name>
    <dbReference type="NCBI Taxonomy" id="2027862"/>
    <lineage>
        <taxon>Bacteria</taxon>
        <taxon>Pseudomonadati</taxon>
        <taxon>Bacteroidota</taxon>
        <taxon>Flavobacteriia</taxon>
        <taxon>Flavobacteriales</taxon>
        <taxon>Flavobacteriaceae</taxon>
        <taxon>Flavivirga</taxon>
    </lineage>
</organism>
<name>A0ABT8W6W7_9FLAO</name>
<sequence>MKKIYSTLLLLSISFLTYSQGPEFTIDFEGADPLNNLPAGVTSIDPDNTRGNAALFVNTNGYMFETAGGAIVQQDVAAVEDRAQFANTIFNDAGNNLLQTDYTGHIIINEIALGTDSYTVRLNLQVFGHTQSGTDSGIFTIVGNNGGTWEADWFTSRNGGFASGFGDTGGVGGSDGFQYGTVTPPYREIVITYNDTDKLYRIYIEGDLRITSEIAQTSGDWTNRKFYIGFAGRNSIGTAGTSGLGGLSHLDPGTGEFTANAIRGQDGRNADLQMRMDNIEVYQRAISDADVLTLFNGGSLSTNNKTLESFNAYPNPVNDRLYFSSKNIYSVDIYNILGSKVSSQIVTDGADMSNLNKGVYLVKIKDKSGLELGTVKTVKK</sequence>
<dbReference type="Proteomes" id="UP001176883">
    <property type="component" value="Unassembled WGS sequence"/>
</dbReference>
<accession>A0ABT8W6W7</accession>
<evidence type="ECO:0000256" key="2">
    <source>
        <dbReference type="SAM" id="SignalP"/>
    </source>
</evidence>
<reference evidence="4" key="1">
    <citation type="submission" date="2023-07" db="EMBL/GenBank/DDBJ databases">
        <title>Two novel species in the genus Flavivirga.</title>
        <authorList>
            <person name="Kwon K."/>
        </authorList>
    </citation>
    <scope>NUCLEOTIDE SEQUENCE</scope>
    <source>
        <strain evidence="4">KCTC 52353</strain>
    </source>
</reference>
<keyword evidence="5" id="KW-1185">Reference proteome</keyword>
<feature type="domain" description="Secretion system C-terminal sorting" evidence="3">
    <location>
        <begin position="313"/>
        <end position="368"/>
    </location>
</feature>
<dbReference type="EMBL" id="JAUOEK010000055">
    <property type="protein sequence ID" value="MDO5968860.1"/>
    <property type="molecule type" value="Genomic_DNA"/>
</dbReference>
<feature type="chain" id="PRO_5046470245" evidence="2">
    <location>
        <begin position="20"/>
        <end position="380"/>
    </location>
</feature>
<comment type="caution">
    <text evidence="4">The sequence shown here is derived from an EMBL/GenBank/DDBJ whole genome shotgun (WGS) entry which is preliminary data.</text>
</comment>
<evidence type="ECO:0000313" key="5">
    <source>
        <dbReference type="Proteomes" id="UP001176883"/>
    </source>
</evidence>
<dbReference type="NCBIfam" id="TIGR04183">
    <property type="entry name" value="Por_Secre_tail"/>
    <property type="match status" value="1"/>
</dbReference>
<gene>
    <name evidence="4" type="ORF">Q4Q35_03490</name>
</gene>
<dbReference type="InterPro" id="IPR026444">
    <property type="entry name" value="Secre_tail"/>
</dbReference>
<proteinExistence type="predicted"/>
<dbReference type="RefSeq" id="WP_303276543.1">
    <property type="nucleotide sequence ID" value="NZ_JAUOEK010000055.1"/>
</dbReference>
<feature type="signal peptide" evidence="2">
    <location>
        <begin position="1"/>
        <end position="19"/>
    </location>
</feature>
<evidence type="ECO:0000313" key="4">
    <source>
        <dbReference type="EMBL" id="MDO5968860.1"/>
    </source>
</evidence>
<evidence type="ECO:0000256" key="1">
    <source>
        <dbReference type="ARBA" id="ARBA00022729"/>
    </source>
</evidence>
<evidence type="ECO:0000259" key="3">
    <source>
        <dbReference type="Pfam" id="PF18962"/>
    </source>
</evidence>
<dbReference type="Pfam" id="PF18962">
    <property type="entry name" value="Por_Secre_tail"/>
    <property type="match status" value="1"/>
</dbReference>
<protein>
    <submittedName>
        <fullName evidence="4">T9SS type A sorting domain-containing protein</fullName>
    </submittedName>
</protein>
<dbReference type="Gene3D" id="2.60.120.200">
    <property type="match status" value="1"/>
</dbReference>
<keyword evidence="1 2" id="KW-0732">Signal</keyword>